<organism evidence="1 2">
    <name type="scientific">Phormidesmis priestleyi Ana</name>
    <dbReference type="NCBI Taxonomy" id="1666911"/>
    <lineage>
        <taxon>Bacteria</taxon>
        <taxon>Bacillati</taxon>
        <taxon>Cyanobacteriota</taxon>
        <taxon>Cyanophyceae</taxon>
        <taxon>Leptolyngbyales</taxon>
        <taxon>Leptolyngbyaceae</taxon>
        <taxon>Phormidesmis</taxon>
    </lineage>
</organism>
<dbReference type="Pfam" id="PF05845">
    <property type="entry name" value="PhnH"/>
    <property type="match status" value="1"/>
</dbReference>
<dbReference type="AlphaFoldDB" id="A0A0P7ZBZ0"/>
<proteinExistence type="predicted"/>
<evidence type="ECO:0000313" key="1">
    <source>
        <dbReference type="EMBL" id="KPQ32179.1"/>
    </source>
</evidence>
<name>A0A0P7ZBZ0_9CYAN</name>
<dbReference type="Gene3D" id="3.40.50.11310">
    <property type="entry name" value="Bacterial phosphonate metabolism protein PhnH"/>
    <property type="match status" value="1"/>
</dbReference>
<dbReference type="InterPro" id="IPR008772">
    <property type="entry name" value="Phosphonate_metab_PhnH"/>
</dbReference>
<dbReference type="GO" id="GO:0019634">
    <property type="term" value="P:organic phosphonate metabolic process"/>
    <property type="evidence" value="ECO:0007669"/>
    <property type="project" value="InterPro"/>
</dbReference>
<gene>
    <name evidence="1" type="primary">phnH</name>
    <name evidence="1" type="ORF">HLUCCA11_22145</name>
</gene>
<accession>A0A0P7ZBZ0</accession>
<reference evidence="1 2" key="1">
    <citation type="submission" date="2015-09" db="EMBL/GenBank/DDBJ databases">
        <title>Identification and resolution of microdiversity through metagenomic sequencing of parallel consortia.</title>
        <authorList>
            <person name="Nelson W.C."/>
            <person name="Romine M.F."/>
            <person name="Lindemann S.R."/>
        </authorList>
    </citation>
    <scope>NUCLEOTIDE SEQUENCE [LARGE SCALE GENOMIC DNA]</scope>
    <source>
        <strain evidence="1">Ana</strain>
    </source>
</reference>
<sequence>MVTTTLPGFSEPVHEAQRTFKGLLDALSHPGQLYSPTVKIIPPEGLTPICASACLTLLDLETIVWLQPTLPNTVKNWLGFHTGCQFSEWPQDATFAIIGDMSSQSSLPDLKDFNQGSAEDPEHSTTMLIQVQDFTSGIAQRLNGPGILESIEIAPNLPKTFWDQWTRNHHTYPQGVDCFLLSHNTVMGLPRTAKVLATCPQITH</sequence>
<dbReference type="EMBL" id="LJZR01000066">
    <property type="protein sequence ID" value="KPQ32179.1"/>
    <property type="molecule type" value="Genomic_DNA"/>
</dbReference>
<dbReference type="InterPro" id="IPR038058">
    <property type="entry name" value="PhnH-like_sp"/>
</dbReference>
<dbReference type="PIRSF" id="PIRSF020680">
    <property type="entry name" value="PhnH"/>
    <property type="match status" value="1"/>
</dbReference>
<dbReference type="SUPFAM" id="SSF159709">
    <property type="entry name" value="PhnH-like"/>
    <property type="match status" value="1"/>
</dbReference>
<comment type="caution">
    <text evidence="1">The sequence shown here is derived from an EMBL/GenBank/DDBJ whole genome shotgun (WGS) entry which is preliminary data.</text>
</comment>
<protein>
    <submittedName>
        <fullName evidence="1">Alpha-D-ribose 1-methylphosphonate 5-triphosphate synthase subunit PhnH</fullName>
    </submittedName>
</protein>
<dbReference type="STRING" id="1666911.HLUCCA11_22145"/>
<dbReference type="Proteomes" id="UP000050465">
    <property type="component" value="Unassembled WGS sequence"/>
</dbReference>
<dbReference type="NCBIfam" id="TIGR03292">
    <property type="entry name" value="PhnH_redo"/>
    <property type="match status" value="1"/>
</dbReference>
<evidence type="ECO:0000313" key="2">
    <source>
        <dbReference type="Proteomes" id="UP000050465"/>
    </source>
</evidence>